<dbReference type="Pfam" id="PF00590">
    <property type="entry name" value="TP_methylase"/>
    <property type="match status" value="1"/>
</dbReference>
<comment type="pathway">
    <text evidence="9">Cofactor biosynthesis; adenosylcobalamin biosynthesis; precorrin-2 from uroporphyrinogen III: step 1/1.</text>
</comment>
<comment type="pathway">
    <text evidence="8">Porphyrin-containing compound metabolism; siroheme biosynthesis; precorrin-2 from uroporphyrinogen III: step 1/1.</text>
</comment>
<evidence type="ECO:0000256" key="5">
    <source>
        <dbReference type="ARBA" id="ARBA00022679"/>
    </source>
</evidence>
<dbReference type="InterPro" id="IPR000878">
    <property type="entry name" value="4pyrrol_Mease"/>
</dbReference>
<dbReference type="SUPFAM" id="SSF69618">
    <property type="entry name" value="HemD-like"/>
    <property type="match status" value="1"/>
</dbReference>
<reference evidence="13 14" key="1">
    <citation type="journal article" date="2020" name="ISME J.">
        <title>Enrichment and physiological characterization of a novel comammox Nitrospira indicates ammonium inhibition of complete nitrification.</title>
        <authorList>
            <person name="Sakoula D."/>
            <person name="Koch H."/>
            <person name="Frank J."/>
            <person name="Jetten M.S.M."/>
            <person name="van Kessel M.A.H.J."/>
            <person name="Lucker S."/>
        </authorList>
    </citation>
    <scope>NUCLEOTIDE SEQUENCE [LARGE SCALE GENOMIC DNA]</scope>
    <source>
        <strain evidence="13">Comreactor17</strain>
    </source>
</reference>
<dbReference type="InterPro" id="IPR003754">
    <property type="entry name" value="4pyrrol_synth_uPrphyn_synth"/>
</dbReference>
<dbReference type="CDD" id="cd11642">
    <property type="entry name" value="SUMT"/>
    <property type="match status" value="1"/>
</dbReference>
<dbReference type="PROSITE" id="PS00840">
    <property type="entry name" value="SUMT_2"/>
    <property type="match status" value="1"/>
</dbReference>
<organism evidence="13 14">
    <name type="scientific">Candidatus Nitrospira kreftii</name>
    <dbReference type="NCBI Taxonomy" id="2652173"/>
    <lineage>
        <taxon>Bacteria</taxon>
        <taxon>Pseudomonadati</taxon>
        <taxon>Nitrospirota</taxon>
        <taxon>Nitrospiria</taxon>
        <taxon>Nitrospirales</taxon>
        <taxon>Nitrospiraceae</taxon>
        <taxon>Nitrospira</taxon>
    </lineage>
</organism>
<dbReference type="NCBIfam" id="TIGR01469">
    <property type="entry name" value="cobA_cysG_Cterm"/>
    <property type="match status" value="1"/>
</dbReference>
<feature type="domain" description="Tetrapyrrole biosynthesis uroporphyrinogen III synthase" evidence="12">
    <location>
        <begin position="273"/>
        <end position="503"/>
    </location>
</feature>
<evidence type="ECO:0000256" key="3">
    <source>
        <dbReference type="ARBA" id="ARBA00022573"/>
    </source>
</evidence>
<dbReference type="GO" id="GO:0004851">
    <property type="term" value="F:uroporphyrin-III C-methyltransferase activity"/>
    <property type="evidence" value="ECO:0007669"/>
    <property type="project" value="UniProtKB-EC"/>
</dbReference>
<keyword evidence="4 10" id="KW-0489">Methyltransferase</keyword>
<dbReference type="Gene3D" id="3.40.50.10090">
    <property type="match status" value="2"/>
</dbReference>
<dbReference type="PANTHER" id="PTHR45790:SF3">
    <property type="entry name" value="S-ADENOSYL-L-METHIONINE-DEPENDENT UROPORPHYRINOGEN III METHYLTRANSFERASE, CHLOROPLASTIC"/>
    <property type="match status" value="1"/>
</dbReference>
<dbReference type="AlphaFoldDB" id="A0A7S8IZA4"/>
<accession>A0A7S8IZA4</accession>
<evidence type="ECO:0000259" key="11">
    <source>
        <dbReference type="Pfam" id="PF00590"/>
    </source>
</evidence>
<comment type="similarity">
    <text evidence="1 10">Belongs to the precorrin methyltransferase family.</text>
</comment>
<evidence type="ECO:0000256" key="10">
    <source>
        <dbReference type="RuleBase" id="RU003960"/>
    </source>
</evidence>
<dbReference type="GO" id="GO:0009236">
    <property type="term" value="P:cobalamin biosynthetic process"/>
    <property type="evidence" value="ECO:0007669"/>
    <property type="project" value="UniProtKB-KW"/>
</dbReference>
<evidence type="ECO:0000313" key="13">
    <source>
        <dbReference type="EMBL" id="QPD04083.1"/>
    </source>
</evidence>
<evidence type="ECO:0000256" key="9">
    <source>
        <dbReference type="ARBA" id="ARBA00060548"/>
    </source>
</evidence>
<dbReference type="SUPFAM" id="SSF53790">
    <property type="entry name" value="Tetrapyrrole methylase"/>
    <property type="match status" value="1"/>
</dbReference>
<dbReference type="PROSITE" id="PS00839">
    <property type="entry name" value="SUMT_1"/>
    <property type="match status" value="1"/>
</dbReference>
<dbReference type="Proteomes" id="UP000593737">
    <property type="component" value="Chromosome"/>
</dbReference>
<dbReference type="EC" id="2.1.1.107" evidence="2"/>
<dbReference type="InterPro" id="IPR035996">
    <property type="entry name" value="4pyrrol_Methylase_sf"/>
</dbReference>
<evidence type="ECO:0000256" key="4">
    <source>
        <dbReference type="ARBA" id="ARBA00022603"/>
    </source>
</evidence>
<dbReference type="FunFam" id="3.30.950.10:FF:000001">
    <property type="entry name" value="Siroheme synthase"/>
    <property type="match status" value="1"/>
</dbReference>
<evidence type="ECO:0000259" key="12">
    <source>
        <dbReference type="Pfam" id="PF02602"/>
    </source>
</evidence>
<keyword evidence="5 10" id="KW-0808">Transferase</keyword>
<dbReference type="InterPro" id="IPR014776">
    <property type="entry name" value="4pyrrole_Mease_sub2"/>
</dbReference>
<dbReference type="InterPro" id="IPR014777">
    <property type="entry name" value="4pyrrole_Mease_sub1"/>
</dbReference>
<dbReference type="Gene3D" id="3.30.950.10">
    <property type="entry name" value="Methyltransferase, Cobalt-precorrin-4 Transmethylase, Domain 2"/>
    <property type="match status" value="1"/>
</dbReference>
<keyword evidence="3" id="KW-0169">Cobalamin biosynthesis</keyword>
<protein>
    <recommendedName>
        <fullName evidence="2">uroporphyrinogen-III C-methyltransferase</fullName>
        <ecNumber evidence="2">2.1.1.107</ecNumber>
    </recommendedName>
</protein>
<evidence type="ECO:0000256" key="8">
    <source>
        <dbReference type="ARBA" id="ARBA00025705"/>
    </source>
</evidence>
<evidence type="ECO:0000256" key="2">
    <source>
        <dbReference type="ARBA" id="ARBA00012162"/>
    </source>
</evidence>
<keyword evidence="7" id="KW-0627">Porphyrin biosynthesis</keyword>
<dbReference type="InterPro" id="IPR036108">
    <property type="entry name" value="4pyrrol_syn_uPrphyn_synt_sf"/>
</dbReference>
<evidence type="ECO:0000313" key="14">
    <source>
        <dbReference type="Proteomes" id="UP000593737"/>
    </source>
</evidence>
<dbReference type="FunFam" id="3.40.50.10090:FF:000001">
    <property type="entry name" value="Bifunctional uroporphyrinogen-III C-methyltransferase/uroporphyrinogen-III synthase"/>
    <property type="match status" value="1"/>
</dbReference>
<sequence length="522" mass="56660">MTKLRQTRGKVYLVGAGPGDPGLLTVRGKECLKQADVILYDYLANPALLSYAPDQAERLYVGRRGKGSYPEQETISRLLIERARAQKVVVRLKGGDPFVFGRGGEEAEALAAAGIEFEVVPGVTAAIAVPAYAGIPVTHRTLASTLTIVTGHEDPEKPTTALDWSRLAGSQGTLVFLMGMKNLSMITTRLIEEGLTPSTPVAITRWGTRVSQQTIVGTLADIAQKSGLARLEPPTVIVVGEVVRLRPTLNWFEQRPLFGKRVLMTRAKEQAGELASLLAGYGAEAVEAPTIKIVPPLDWAPVDQAISKIETYHWILFTSVNGVDRFMTRLWAKELDSRCLAGRQLCCIGPRTAQELEKYGVKADLIPTDYQAEGVLEALVQQNLKETRILIPRAEVARELLPEELRAHGAHVDVIPVYRTVTPAQDAGGWRQQLMDRLIHVVTFTSSSTVQNFVSMLGGVDAVKPLVQSVAIACIGPITAKTAEAYGLTVSIMPKENTIPALVDAIVRHYQSHDQVATGAPS</sequence>
<dbReference type="GO" id="GO:0019354">
    <property type="term" value="P:siroheme biosynthetic process"/>
    <property type="evidence" value="ECO:0007669"/>
    <property type="project" value="InterPro"/>
</dbReference>
<evidence type="ECO:0000256" key="1">
    <source>
        <dbReference type="ARBA" id="ARBA00005879"/>
    </source>
</evidence>
<dbReference type="KEGG" id="nkf:Nkreftii_001857"/>
<proteinExistence type="inferred from homology"/>
<dbReference type="NCBIfam" id="NF004790">
    <property type="entry name" value="PRK06136.1"/>
    <property type="match status" value="1"/>
</dbReference>
<gene>
    <name evidence="13" type="ORF">Nkreftii_001857</name>
</gene>
<dbReference type="PANTHER" id="PTHR45790">
    <property type="entry name" value="SIROHEME SYNTHASE-RELATED"/>
    <property type="match status" value="1"/>
</dbReference>
<evidence type="ECO:0000256" key="6">
    <source>
        <dbReference type="ARBA" id="ARBA00022691"/>
    </source>
</evidence>
<keyword evidence="6" id="KW-0949">S-adenosyl-L-methionine</keyword>
<dbReference type="InterPro" id="IPR006366">
    <property type="entry name" value="CobA/CysG_C"/>
</dbReference>
<dbReference type="InterPro" id="IPR003043">
    <property type="entry name" value="Uropor_MeTrfase_CS"/>
</dbReference>
<dbReference type="InterPro" id="IPR050161">
    <property type="entry name" value="Siro_Cobalamin_biosynth"/>
</dbReference>
<dbReference type="CDD" id="cd06578">
    <property type="entry name" value="HemD"/>
    <property type="match status" value="1"/>
</dbReference>
<dbReference type="Pfam" id="PF02602">
    <property type="entry name" value="HEM4"/>
    <property type="match status" value="1"/>
</dbReference>
<dbReference type="FunFam" id="3.40.1010.10:FF:000001">
    <property type="entry name" value="Siroheme synthase"/>
    <property type="match status" value="1"/>
</dbReference>
<dbReference type="EMBL" id="CP047423">
    <property type="protein sequence ID" value="QPD04083.1"/>
    <property type="molecule type" value="Genomic_DNA"/>
</dbReference>
<evidence type="ECO:0000256" key="7">
    <source>
        <dbReference type="ARBA" id="ARBA00023244"/>
    </source>
</evidence>
<name>A0A7S8IZA4_9BACT</name>
<dbReference type="GO" id="GO:0032259">
    <property type="term" value="P:methylation"/>
    <property type="evidence" value="ECO:0007669"/>
    <property type="project" value="UniProtKB-KW"/>
</dbReference>
<feature type="domain" description="Tetrapyrrole methylase" evidence="11">
    <location>
        <begin position="10"/>
        <end position="222"/>
    </location>
</feature>
<dbReference type="GO" id="GO:0004852">
    <property type="term" value="F:uroporphyrinogen-III synthase activity"/>
    <property type="evidence" value="ECO:0007669"/>
    <property type="project" value="InterPro"/>
</dbReference>
<dbReference type="Gene3D" id="3.40.1010.10">
    <property type="entry name" value="Cobalt-precorrin-4 Transmethylase, Domain 1"/>
    <property type="match status" value="1"/>
</dbReference>